<gene>
    <name evidence="4" type="ORF">B9Z65_1129</name>
</gene>
<dbReference type="GO" id="GO:0016747">
    <property type="term" value="F:acyltransferase activity, transferring groups other than amino-acyl groups"/>
    <property type="evidence" value="ECO:0007669"/>
    <property type="project" value="InterPro"/>
</dbReference>
<feature type="transmembrane region" description="Helical" evidence="2">
    <location>
        <begin position="273"/>
        <end position="300"/>
    </location>
</feature>
<dbReference type="PANTHER" id="PTHR23028">
    <property type="entry name" value="ACETYLTRANSFERASE"/>
    <property type="match status" value="1"/>
</dbReference>
<feature type="transmembrane region" description="Helical" evidence="2">
    <location>
        <begin position="380"/>
        <end position="398"/>
    </location>
</feature>
<evidence type="ECO:0000259" key="3">
    <source>
        <dbReference type="Pfam" id="PF01757"/>
    </source>
</evidence>
<dbReference type="Pfam" id="PF01757">
    <property type="entry name" value="Acyl_transf_3"/>
    <property type="match status" value="1"/>
</dbReference>
<accession>A0A2P8AIG0</accession>
<dbReference type="STRING" id="40998.A0A2P8AIG0"/>
<feature type="transmembrane region" description="Helical" evidence="2">
    <location>
        <begin position="242"/>
        <end position="261"/>
    </location>
</feature>
<feature type="transmembrane region" description="Helical" evidence="2">
    <location>
        <begin position="169"/>
        <end position="188"/>
    </location>
</feature>
<dbReference type="Proteomes" id="UP000243723">
    <property type="component" value="Unassembled WGS sequence"/>
</dbReference>
<keyword evidence="2" id="KW-1133">Transmembrane helix</keyword>
<feature type="transmembrane region" description="Helical" evidence="2">
    <location>
        <begin position="410"/>
        <end position="429"/>
    </location>
</feature>
<evidence type="ECO:0000313" key="4">
    <source>
        <dbReference type="EMBL" id="PSK60231.1"/>
    </source>
</evidence>
<dbReference type="PANTHER" id="PTHR23028:SF134">
    <property type="entry name" value="PUTATIVE (AFU_ORTHOLOGUE AFUA_4G08520)-RELATED"/>
    <property type="match status" value="1"/>
</dbReference>
<evidence type="ECO:0000256" key="1">
    <source>
        <dbReference type="SAM" id="MobiDB-lite"/>
    </source>
</evidence>
<keyword evidence="2" id="KW-0812">Transmembrane</keyword>
<dbReference type="InterPro" id="IPR002656">
    <property type="entry name" value="Acyl_transf_3_dom"/>
</dbReference>
<evidence type="ECO:0000256" key="2">
    <source>
        <dbReference type="SAM" id="Phobius"/>
    </source>
</evidence>
<proteinExistence type="predicted"/>
<dbReference type="EMBL" id="NHZQ01000003">
    <property type="protein sequence ID" value="PSK60231.1"/>
    <property type="molecule type" value="Genomic_DNA"/>
</dbReference>
<comment type="caution">
    <text evidence="4">The sequence shown here is derived from an EMBL/GenBank/DDBJ whole genome shotgun (WGS) entry which is preliminary data.</text>
</comment>
<dbReference type="OrthoDB" id="5819582at2759"/>
<keyword evidence="5" id="KW-1185">Reference proteome</keyword>
<organism evidence="4 5">
    <name type="scientific">Elsinoe australis</name>
    <dbReference type="NCBI Taxonomy" id="40998"/>
    <lineage>
        <taxon>Eukaryota</taxon>
        <taxon>Fungi</taxon>
        <taxon>Dikarya</taxon>
        <taxon>Ascomycota</taxon>
        <taxon>Pezizomycotina</taxon>
        <taxon>Dothideomycetes</taxon>
        <taxon>Dothideomycetidae</taxon>
        <taxon>Myriangiales</taxon>
        <taxon>Elsinoaceae</taxon>
        <taxon>Elsinoe</taxon>
    </lineage>
</organism>
<dbReference type="AlphaFoldDB" id="A0A2P8AIG0"/>
<dbReference type="InterPro" id="IPR050879">
    <property type="entry name" value="Acyltransferase_3"/>
</dbReference>
<sequence>MAQAQTEKMPLTSEGGYTDESDTSIELSGYHDESEISIDLSDDKWEIPFPSKKATFWRAARTCWSWTRWILLAILPRFMTGNLPATDKLGPTAYLDGLRGWAAYCVYNHHQITESASPAPAHPFLAAGGPQVALFFIISGYALSYKMTTSPPDPKTLASWLPSSIFRRWMRLFIPVLIATFFSMILIYNHQMKIDSTVVAKPQPTLYLQIVDWLYNFMIVSNPFGTVDGYWKWDHVIALYGYQMWTIPVEFRGSIILFLYIAMTYRMTPKRRLLLIALTLPFLYYWDAAYVALFLYGYVLALTAPSSSPILPTTTSLSPVWRSTSLTALPLTLLSLGAYWTFLQPASFPHLDPQHQYFPWNHLAPYFPADRWPHERTTQIVPGFAALVLVFCMQRVPLLRRPFETRVMQYMGQISFGLYLMHVTVLEAVDQKRVQPWRASHGNRGFWSGWAGWGVCYLFVLVIMISVADWFERVDRKVQGGVRWLWLRFSGGS</sequence>
<feature type="transmembrane region" description="Helical" evidence="2">
    <location>
        <begin position="450"/>
        <end position="471"/>
    </location>
</feature>
<feature type="domain" description="Acyltransferase 3" evidence="3">
    <location>
        <begin position="93"/>
        <end position="467"/>
    </location>
</feature>
<feature type="transmembrane region" description="Helical" evidence="2">
    <location>
        <begin position="320"/>
        <end position="342"/>
    </location>
</feature>
<name>A0A2P8AIG0_9PEZI</name>
<feature type="region of interest" description="Disordered" evidence="1">
    <location>
        <begin position="1"/>
        <end position="24"/>
    </location>
</feature>
<reference evidence="4 5" key="1">
    <citation type="submission" date="2017-05" db="EMBL/GenBank/DDBJ databases">
        <title>Draft genome sequence of Elsinoe australis.</title>
        <authorList>
            <person name="Cheng Q."/>
        </authorList>
    </citation>
    <scope>NUCLEOTIDE SEQUENCE [LARGE SCALE GENOMIC DNA]</scope>
    <source>
        <strain evidence="4 5">NL1</strain>
    </source>
</reference>
<evidence type="ECO:0000313" key="5">
    <source>
        <dbReference type="Proteomes" id="UP000243723"/>
    </source>
</evidence>
<keyword evidence="2" id="KW-0472">Membrane</keyword>
<protein>
    <recommendedName>
        <fullName evidence="3">Acyltransferase 3 domain-containing protein</fullName>
    </recommendedName>
</protein>